<evidence type="ECO:0000313" key="1">
    <source>
        <dbReference type="EMBL" id="OQS54622.1"/>
    </source>
</evidence>
<accession>A0A1W0E603</accession>
<keyword evidence="2" id="KW-1185">Reference proteome</keyword>
<reference evidence="1 2" key="1">
    <citation type="journal article" date="2017" name="Environ. Microbiol.">
        <title>Decay of the glycolytic pathway and adaptation to intranuclear parasitism within Enterocytozoonidae microsporidia.</title>
        <authorList>
            <person name="Wiredu Boakye D."/>
            <person name="Jaroenlak P."/>
            <person name="Prachumwat A."/>
            <person name="Williams T.A."/>
            <person name="Bateman K.S."/>
            <person name="Itsathitphaisarn O."/>
            <person name="Sritunyalucksana K."/>
            <person name="Paszkiewicz K.H."/>
            <person name="Moore K.A."/>
            <person name="Stentiford G.D."/>
            <person name="Williams B.A."/>
        </authorList>
    </citation>
    <scope>NUCLEOTIDE SEQUENCE [LARGE SCALE GENOMIC DNA]</scope>
    <source>
        <strain evidence="1 2">TH1</strain>
    </source>
</reference>
<sequence>MSFKVNNNHVTIVYTKKNIVALQNRNILLVLSKNSLTFIIKNAFINVKNLMGFKIRKEIFFKTDFILQIFVKIIYLCTS</sequence>
<protein>
    <submittedName>
        <fullName evidence="1">Uncharacterized protein</fullName>
    </submittedName>
</protein>
<evidence type="ECO:0000313" key="2">
    <source>
        <dbReference type="Proteomes" id="UP000192758"/>
    </source>
</evidence>
<dbReference type="AlphaFoldDB" id="A0A1W0E603"/>
<gene>
    <name evidence="1" type="ORF">EHP00_2150</name>
</gene>
<dbReference type="VEuPathDB" id="MicrosporidiaDB:EHP00_2150"/>
<proteinExistence type="predicted"/>
<comment type="caution">
    <text evidence="1">The sequence shown here is derived from an EMBL/GenBank/DDBJ whole genome shotgun (WGS) entry which is preliminary data.</text>
</comment>
<dbReference type="Proteomes" id="UP000192758">
    <property type="component" value="Unassembled WGS sequence"/>
</dbReference>
<dbReference type="EMBL" id="MNPJ01000019">
    <property type="protein sequence ID" value="OQS54622.1"/>
    <property type="molecule type" value="Genomic_DNA"/>
</dbReference>
<organism evidence="1 2">
    <name type="scientific">Ecytonucleospora hepatopenaei</name>
    <dbReference type="NCBI Taxonomy" id="646526"/>
    <lineage>
        <taxon>Eukaryota</taxon>
        <taxon>Fungi</taxon>
        <taxon>Fungi incertae sedis</taxon>
        <taxon>Microsporidia</taxon>
        <taxon>Enterocytozoonidae</taxon>
        <taxon>Ecytonucleospora</taxon>
    </lineage>
</organism>
<name>A0A1W0E603_9MICR</name>